<dbReference type="CDD" id="cd00093">
    <property type="entry name" value="HTH_XRE"/>
    <property type="match status" value="1"/>
</dbReference>
<evidence type="ECO:0000259" key="1">
    <source>
        <dbReference type="PROSITE" id="PS50943"/>
    </source>
</evidence>
<gene>
    <name evidence="2" type="ORF">CBLFYP116_03772</name>
</gene>
<dbReference type="PROSITE" id="PS50943">
    <property type="entry name" value="HTH_CROC1"/>
    <property type="match status" value="1"/>
</dbReference>
<dbReference type="AlphaFoldDB" id="A0A6N2WMR5"/>
<protein>
    <recommendedName>
        <fullName evidence="1">HTH cro/C1-type domain-containing protein</fullName>
    </recommendedName>
</protein>
<dbReference type="EMBL" id="CACRTF010000017">
    <property type="protein sequence ID" value="VYT43473.1"/>
    <property type="molecule type" value="Genomic_DNA"/>
</dbReference>
<feature type="domain" description="HTH cro/C1-type" evidence="1">
    <location>
        <begin position="29"/>
        <end position="69"/>
    </location>
</feature>
<accession>A0A6N2WMR5</accession>
<dbReference type="InterPro" id="IPR010982">
    <property type="entry name" value="Lambda_DNA-bd_dom_sf"/>
</dbReference>
<sequence length="79" mass="9278">MQDVQIYEKEFRDGLNLYMKDKLIKSTSVADKSGIRRDTFSRILSGGRRIYADEVATICKSLEVSFEFLLNYKKQTYVR</sequence>
<dbReference type="InterPro" id="IPR001387">
    <property type="entry name" value="Cro/C1-type_HTH"/>
</dbReference>
<dbReference type="Pfam" id="PF13443">
    <property type="entry name" value="HTH_26"/>
    <property type="match status" value="1"/>
</dbReference>
<reference evidence="2" key="1">
    <citation type="submission" date="2019-11" db="EMBL/GenBank/DDBJ databases">
        <authorList>
            <person name="Feng L."/>
        </authorList>
    </citation>
    <scope>NUCLEOTIDE SEQUENCE</scope>
    <source>
        <strain evidence="2">CbolteaeLFYP116</strain>
    </source>
</reference>
<organism evidence="2">
    <name type="scientific">Enterocloster bolteae</name>
    <dbReference type="NCBI Taxonomy" id="208479"/>
    <lineage>
        <taxon>Bacteria</taxon>
        <taxon>Bacillati</taxon>
        <taxon>Bacillota</taxon>
        <taxon>Clostridia</taxon>
        <taxon>Lachnospirales</taxon>
        <taxon>Lachnospiraceae</taxon>
        <taxon>Enterocloster</taxon>
    </lineage>
</organism>
<dbReference type="GO" id="GO:0003677">
    <property type="term" value="F:DNA binding"/>
    <property type="evidence" value="ECO:0007669"/>
    <property type="project" value="InterPro"/>
</dbReference>
<proteinExistence type="predicted"/>
<dbReference type="Gene3D" id="1.10.260.40">
    <property type="entry name" value="lambda repressor-like DNA-binding domains"/>
    <property type="match status" value="1"/>
</dbReference>
<dbReference type="SUPFAM" id="SSF47413">
    <property type="entry name" value="lambda repressor-like DNA-binding domains"/>
    <property type="match status" value="1"/>
</dbReference>
<evidence type="ECO:0000313" key="2">
    <source>
        <dbReference type="EMBL" id="VYT43473.1"/>
    </source>
</evidence>
<name>A0A6N2WMR5_9FIRM</name>